<evidence type="ECO:0000313" key="4">
    <source>
        <dbReference type="EMBL" id="BBE19601.1"/>
    </source>
</evidence>
<dbReference type="PANTHER" id="PTHR43584:SF8">
    <property type="entry name" value="N-ACETYLMURAMATE ALPHA-1-PHOSPHATE URIDYLYLTRANSFERASE"/>
    <property type="match status" value="1"/>
</dbReference>
<evidence type="ECO:0000259" key="3">
    <source>
        <dbReference type="Pfam" id="PF00483"/>
    </source>
</evidence>
<reference evidence="4" key="1">
    <citation type="journal article" date="2020" name="Int. J. Syst. Evol. Microbiol.">
        <title>Aquipluma nitroreducens gen. nov. sp. nov., a novel facultatively anaerobic bacterium isolated from a freshwater lake.</title>
        <authorList>
            <person name="Watanabe M."/>
            <person name="Kojima H."/>
            <person name="Fukui M."/>
        </authorList>
    </citation>
    <scope>NUCLEOTIDE SEQUENCE</scope>
    <source>
        <strain evidence="4">MeG22</strain>
    </source>
</reference>
<evidence type="ECO:0000313" key="5">
    <source>
        <dbReference type="Proteomes" id="UP001193389"/>
    </source>
</evidence>
<keyword evidence="2" id="KW-0548">Nucleotidyltransferase</keyword>
<keyword evidence="5" id="KW-1185">Reference proteome</keyword>
<feature type="domain" description="Nucleotidyl transferase" evidence="3">
    <location>
        <begin position="2"/>
        <end position="237"/>
    </location>
</feature>
<dbReference type="InterPro" id="IPR029044">
    <property type="entry name" value="Nucleotide-diphossugar_trans"/>
</dbReference>
<name>A0A5K7SDC2_9BACT</name>
<dbReference type="InterPro" id="IPR005835">
    <property type="entry name" value="NTP_transferase_dom"/>
</dbReference>
<dbReference type="Gene3D" id="3.90.550.10">
    <property type="entry name" value="Spore Coat Polysaccharide Biosynthesis Protein SpsA, Chain A"/>
    <property type="match status" value="1"/>
</dbReference>
<evidence type="ECO:0000256" key="1">
    <source>
        <dbReference type="ARBA" id="ARBA00022679"/>
    </source>
</evidence>
<protein>
    <submittedName>
        <fullName evidence="4">Nucleotidyl transferase</fullName>
    </submittedName>
</protein>
<accession>A0A5K7SDC2</accession>
<dbReference type="Proteomes" id="UP001193389">
    <property type="component" value="Chromosome"/>
</dbReference>
<dbReference type="InterPro" id="IPR050065">
    <property type="entry name" value="GlmU-like"/>
</dbReference>
<organism evidence="4 5">
    <name type="scientific">Aquipluma nitroreducens</name>
    <dbReference type="NCBI Taxonomy" id="2010828"/>
    <lineage>
        <taxon>Bacteria</taxon>
        <taxon>Pseudomonadati</taxon>
        <taxon>Bacteroidota</taxon>
        <taxon>Bacteroidia</taxon>
        <taxon>Marinilabiliales</taxon>
        <taxon>Prolixibacteraceae</taxon>
        <taxon>Aquipluma</taxon>
    </lineage>
</organism>
<proteinExistence type="predicted"/>
<dbReference type="EMBL" id="AP018694">
    <property type="protein sequence ID" value="BBE19601.1"/>
    <property type="molecule type" value="Genomic_DNA"/>
</dbReference>
<sequence>MKALLFAAGLGTRLKEHTQDKPKALVSVAGKPLLQHAIEHLKQFGISDITINVFHFAEQVISFVKENNSFGIDMHISDERDQLLDTGGGLKKAGTFLKGNEPILIYNVDVISNLDLNTLLKYHQEQNALTTLVVRQRETSRYLMFDQNLQLAGWKNFSNGETIISRAESFANAQPLAFSGIHIIQPEFLELITEVGKFPIMDLYLRLAKNQSIKAFVDESDLWMDLGKPEQLLAAEKLFGKK</sequence>
<dbReference type="CDD" id="cd06422">
    <property type="entry name" value="NTP_transferase_like_1"/>
    <property type="match status" value="1"/>
</dbReference>
<dbReference type="RefSeq" id="WP_318347832.1">
    <property type="nucleotide sequence ID" value="NZ_AP018694.1"/>
</dbReference>
<dbReference type="GO" id="GO:0016779">
    <property type="term" value="F:nucleotidyltransferase activity"/>
    <property type="evidence" value="ECO:0007669"/>
    <property type="project" value="UniProtKB-KW"/>
</dbReference>
<gene>
    <name evidence="4" type="ORF">AQPE_3787</name>
</gene>
<keyword evidence="1 4" id="KW-0808">Transferase</keyword>
<dbReference type="Pfam" id="PF00483">
    <property type="entry name" value="NTP_transferase"/>
    <property type="match status" value="1"/>
</dbReference>
<dbReference type="SUPFAM" id="SSF53448">
    <property type="entry name" value="Nucleotide-diphospho-sugar transferases"/>
    <property type="match status" value="1"/>
</dbReference>
<dbReference type="AlphaFoldDB" id="A0A5K7SDC2"/>
<dbReference type="PANTHER" id="PTHR43584">
    <property type="entry name" value="NUCLEOTIDYL TRANSFERASE"/>
    <property type="match status" value="1"/>
</dbReference>
<evidence type="ECO:0000256" key="2">
    <source>
        <dbReference type="ARBA" id="ARBA00022695"/>
    </source>
</evidence>
<dbReference type="KEGG" id="anf:AQPE_3787"/>